<dbReference type="AlphaFoldDB" id="A0A174MLP4"/>
<evidence type="ECO:0000259" key="10">
    <source>
        <dbReference type="PROSITE" id="PS50893"/>
    </source>
</evidence>
<reference evidence="12 14" key="2">
    <citation type="submission" date="2018-08" db="EMBL/GenBank/DDBJ databases">
        <title>A genome reference for cultivated species of the human gut microbiota.</title>
        <authorList>
            <person name="Zou Y."/>
            <person name="Xue W."/>
            <person name="Luo G."/>
        </authorList>
    </citation>
    <scope>NUCLEOTIDE SEQUENCE [LARGE SCALE GENOMIC DNA]</scope>
    <source>
        <strain evidence="12 14">TF05-12AC</strain>
    </source>
</reference>
<dbReference type="CDD" id="cd03216">
    <property type="entry name" value="ABC_Carb_Monos_I"/>
    <property type="match status" value="1"/>
</dbReference>
<organism evidence="11 13">
    <name type="scientific">Anaerotruncus colihominis</name>
    <dbReference type="NCBI Taxonomy" id="169435"/>
    <lineage>
        <taxon>Bacteria</taxon>
        <taxon>Bacillati</taxon>
        <taxon>Bacillota</taxon>
        <taxon>Clostridia</taxon>
        <taxon>Eubacteriales</taxon>
        <taxon>Oscillospiraceae</taxon>
        <taxon>Anaerotruncus</taxon>
    </lineage>
</organism>
<feature type="domain" description="ABC transporter" evidence="10">
    <location>
        <begin position="7"/>
        <end position="244"/>
    </location>
</feature>
<keyword evidence="3" id="KW-1003">Cell membrane</keyword>
<dbReference type="Proteomes" id="UP000260828">
    <property type="component" value="Unassembled WGS sequence"/>
</dbReference>
<dbReference type="SUPFAM" id="SSF52540">
    <property type="entry name" value="P-loop containing nucleoside triphosphate hydrolases"/>
    <property type="match status" value="2"/>
</dbReference>
<feature type="domain" description="ABC transporter" evidence="10">
    <location>
        <begin position="255"/>
        <end position="499"/>
    </location>
</feature>
<proteinExistence type="predicted"/>
<sequence length="505" mass="55166">MNTNPFVELVDISKSFPGVKALSDVSIAFYPGKVHVLLGENGAGKSTIIKIISGVYQADAGKLLVGGQEYTFTNTRQALAHGVSVIHQELSVIPDLTVAENIFLGREPKIARTGLIDRATMFAETKKLLDSIGVKINPRAVIRTLTNGDKQMVEIARAVSQNSSMVIMDEPTSSLSDHEVEALFRVINKLKSENVAVIYISHRMKEIFEIGDNITILRDGQVVKTMPLSETDEQTMIALMVGRQVTQYYYKAEAPKDSPVVLSVKNLTRKGVFQNVSFDLHQGEVLGVSGLIGAGRTEVMRAIFGADRFTSGEIEVFGQKAAFKTPGQAIKAGIGLIPEDRRGQGLLLEKNLRQNTSLASLMANSHHGFINFKWENAIAAEYIEKLHTKTPSDRALARNLSGGNQQKVVIAKWLAAKVRILIMDEPTRGIDVNAKAEIYALMKEFVENGGSIIMVSSELPEVLGVSNRIMVMRGGVVTKIMNAEGATEKEVMQYASFNSETETGV</sequence>
<dbReference type="GO" id="GO:0005524">
    <property type="term" value="F:ATP binding"/>
    <property type="evidence" value="ECO:0007669"/>
    <property type="project" value="UniProtKB-KW"/>
</dbReference>
<dbReference type="Proteomes" id="UP000095765">
    <property type="component" value="Unassembled WGS sequence"/>
</dbReference>
<dbReference type="InterPro" id="IPR003593">
    <property type="entry name" value="AAA+_ATPase"/>
</dbReference>
<keyword evidence="8" id="KW-1278">Translocase</keyword>
<dbReference type="InterPro" id="IPR027417">
    <property type="entry name" value="P-loop_NTPase"/>
</dbReference>
<dbReference type="OrthoDB" id="9771863at2"/>
<dbReference type="PROSITE" id="PS50893">
    <property type="entry name" value="ABC_TRANSPORTER_2"/>
    <property type="match status" value="2"/>
</dbReference>
<evidence type="ECO:0000313" key="11">
    <source>
        <dbReference type="EMBL" id="CUP37332.1"/>
    </source>
</evidence>
<dbReference type="RefSeq" id="WP_055244068.1">
    <property type="nucleotide sequence ID" value="NZ_CABIWA010000006.1"/>
</dbReference>
<protein>
    <submittedName>
        <fullName evidence="11">Ribose import ATP-binding protein RbsA</fullName>
        <ecNumber evidence="11">3.6.3.17</ecNumber>
    </submittedName>
    <submittedName>
        <fullName evidence="12">Sugar ABC transporter ATP-binding protein</fullName>
    </submittedName>
</protein>
<dbReference type="FunFam" id="3.40.50.300:FF:000127">
    <property type="entry name" value="Ribose import ATP-binding protein RbsA"/>
    <property type="match status" value="1"/>
</dbReference>
<evidence type="ECO:0000256" key="2">
    <source>
        <dbReference type="ARBA" id="ARBA00022448"/>
    </source>
</evidence>
<evidence type="ECO:0000256" key="5">
    <source>
        <dbReference type="ARBA" id="ARBA00022737"/>
    </source>
</evidence>
<dbReference type="GO" id="GO:0016887">
    <property type="term" value="F:ATP hydrolysis activity"/>
    <property type="evidence" value="ECO:0007669"/>
    <property type="project" value="InterPro"/>
</dbReference>
<dbReference type="EC" id="3.6.3.17" evidence="11"/>
<dbReference type="EMBL" id="CZBE01000003">
    <property type="protein sequence ID" value="CUP37332.1"/>
    <property type="molecule type" value="Genomic_DNA"/>
</dbReference>
<dbReference type="InterPro" id="IPR003439">
    <property type="entry name" value="ABC_transporter-like_ATP-bd"/>
</dbReference>
<keyword evidence="2" id="KW-0813">Transport</keyword>
<dbReference type="GO" id="GO:0005886">
    <property type="term" value="C:plasma membrane"/>
    <property type="evidence" value="ECO:0007669"/>
    <property type="project" value="UniProtKB-SubCell"/>
</dbReference>
<evidence type="ECO:0000256" key="1">
    <source>
        <dbReference type="ARBA" id="ARBA00004202"/>
    </source>
</evidence>
<evidence type="ECO:0000256" key="3">
    <source>
        <dbReference type="ARBA" id="ARBA00022475"/>
    </source>
</evidence>
<name>A0A174MLP4_9FIRM</name>
<dbReference type="InterPro" id="IPR017871">
    <property type="entry name" value="ABC_transporter-like_CS"/>
</dbReference>
<keyword evidence="11" id="KW-0378">Hydrolase</keyword>
<reference evidence="11 13" key="1">
    <citation type="submission" date="2015-09" db="EMBL/GenBank/DDBJ databases">
        <authorList>
            <consortium name="Pathogen Informatics"/>
        </authorList>
    </citation>
    <scope>NUCLEOTIDE SEQUENCE [LARGE SCALE GENOMIC DNA]</scope>
    <source>
        <strain evidence="11 13">2789STDY5834939</strain>
    </source>
</reference>
<dbReference type="Pfam" id="PF00005">
    <property type="entry name" value="ABC_tran"/>
    <property type="match status" value="2"/>
</dbReference>
<keyword evidence="6" id="KW-0547">Nucleotide-binding</keyword>
<evidence type="ECO:0000313" key="14">
    <source>
        <dbReference type="Proteomes" id="UP000260828"/>
    </source>
</evidence>
<dbReference type="SMART" id="SM00382">
    <property type="entry name" value="AAA"/>
    <property type="match status" value="2"/>
</dbReference>
<dbReference type="CDD" id="cd03215">
    <property type="entry name" value="ABC_Carb_Monos_II"/>
    <property type="match status" value="1"/>
</dbReference>
<keyword evidence="5" id="KW-0677">Repeat</keyword>
<evidence type="ECO:0000256" key="6">
    <source>
        <dbReference type="ARBA" id="ARBA00022741"/>
    </source>
</evidence>
<evidence type="ECO:0000313" key="13">
    <source>
        <dbReference type="Proteomes" id="UP000095765"/>
    </source>
</evidence>
<keyword evidence="7 11" id="KW-0067">ATP-binding</keyword>
<evidence type="ECO:0000256" key="9">
    <source>
        <dbReference type="ARBA" id="ARBA00023136"/>
    </source>
</evidence>
<evidence type="ECO:0000256" key="8">
    <source>
        <dbReference type="ARBA" id="ARBA00022967"/>
    </source>
</evidence>
<evidence type="ECO:0000256" key="7">
    <source>
        <dbReference type="ARBA" id="ARBA00022840"/>
    </source>
</evidence>
<dbReference type="EMBL" id="QVME01000003">
    <property type="protein sequence ID" value="RGE68262.1"/>
    <property type="molecule type" value="Genomic_DNA"/>
</dbReference>
<dbReference type="Gene3D" id="3.40.50.300">
    <property type="entry name" value="P-loop containing nucleotide triphosphate hydrolases"/>
    <property type="match status" value="2"/>
</dbReference>
<gene>
    <name evidence="11" type="primary">rbsA_6</name>
    <name evidence="12" type="ORF">DXC40_07920</name>
    <name evidence="11" type="ORF">ERS852551_00599</name>
</gene>
<keyword evidence="4" id="KW-0762">Sugar transport</keyword>
<keyword evidence="9" id="KW-0472">Membrane</keyword>
<evidence type="ECO:0000256" key="4">
    <source>
        <dbReference type="ARBA" id="ARBA00022597"/>
    </source>
</evidence>
<dbReference type="InterPro" id="IPR050107">
    <property type="entry name" value="ABC_carbohydrate_import_ATPase"/>
</dbReference>
<accession>A0A174MLP4</accession>
<dbReference type="PROSITE" id="PS00211">
    <property type="entry name" value="ABC_TRANSPORTER_1"/>
    <property type="match status" value="1"/>
</dbReference>
<dbReference type="PANTHER" id="PTHR43790:SF3">
    <property type="entry name" value="D-ALLOSE IMPORT ATP-BINDING PROTEIN ALSA-RELATED"/>
    <property type="match status" value="1"/>
</dbReference>
<evidence type="ECO:0000313" key="12">
    <source>
        <dbReference type="EMBL" id="RGE68262.1"/>
    </source>
</evidence>
<dbReference type="PANTHER" id="PTHR43790">
    <property type="entry name" value="CARBOHYDRATE TRANSPORT ATP-BINDING PROTEIN MG119-RELATED"/>
    <property type="match status" value="1"/>
</dbReference>
<comment type="subcellular location">
    <subcellularLocation>
        <location evidence="1">Cell membrane</location>
        <topology evidence="1">Peripheral membrane protein</topology>
    </subcellularLocation>
</comment>